<evidence type="ECO:0000256" key="12">
    <source>
        <dbReference type="HAMAP-Rule" id="MF_00983"/>
    </source>
</evidence>
<dbReference type="InterPro" id="IPR014001">
    <property type="entry name" value="Helicase_ATP-bd"/>
</dbReference>
<keyword evidence="9 12" id="KW-0238">DNA-binding</keyword>
<evidence type="ECO:0000256" key="9">
    <source>
        <dbReference type="ARBA" id="ARBA00023125"/>
    </source>
</evidence>
<feature type="binding site" evidence="12">
    <location>
        <position position="459"/>
    </location>
    <ligand>
        <name>Zn(2+)</name>
        <dbReference type="ChEBI" id="CHEBI:29105"/>
        <label>1</label>
    </ligand>
</feature>
<dbReference type="InterPro" id="IPR001650">
    <property type="entry name" value="Helicase_C-like"/>
</dbReference>
<feature type="binding site" evidence="12">
    <location>
        <position position="486"/>
    </location>
    <ligand>
        <name>Zn(2+)</name>
        <dbReference type="ChEBI" id="CHEBI:29105"/>
        <label>2</label>
    </ligand>
</feature>
<dbReference type="GO" id="GO:0006270">
    <property type="term" value="P:DNA replication initiation"/>
    <property type="evidence" value="ECO:0007669"/>
    <property type="project" value="TreeGrafter"/>
</dbReference>
<dbReference type="FunFam" id="3.40.50.300:FF:000489">
    <property type="entry name" value="Primosome assembly protein PriA"/>
    <property type="match status" value="1"/>
</dbReference>
<dbReference type="GO" id="GO:0008270">
    <property type="term" value="F:zinc ion binding"/>
    <property type="evidence" value="ECO:0007669"/>
    <property type="project" value="UniProtKB-UniRule"/>
</dbReference>
<keyword evidence="8 12" id="KW-0067">ATP-binding</keyword>
<dbReference type="PROSITE" id="PS51194">
    <property type="entry name" value="HELICASE_CTER"/>
    <property type="match status" value="1"/>
</dbReference>
<comment type="subunit">
    <text evidence="12">Component of the replication restart primosome.</text>
</comment>
<feature type="binding site" evidence="12">
    <location>
        <position position="465"/>
    </location>
    <ligand>
        <name>Zn(2+)</name>
        <dbReference type="ChEBI" id="CHEBI:29105"/>
        <label>2</label>
    </ligand>
</feature>
<evidence type="ECO:0000256" key="8">
    <source>
        <dbReference type="ARBA" id="ARBA00022840"/>
    </source>
</evidence>
<dbReference type="GO" id="GO:0006310">
    <property type="term" value="P:DNA recombination"/>
    <property type="evidence" value="ECO:0007669"/>
    <property type="project" value="InterPro"/>
</dbReference>
<dbReference type="InterPro" id="IPR005259">
    <property type="entry name" value="PriA"/>
</dbReference>
<accession>A0A943DEU2</accession>
<comment type="caution">
    <text evidence="15">The sequence shown here is derived from an EMBL/GenBank/DDBJ whole genome shotgun (WGS) entry which is preliminary data.</text>
</comment>
<dbReference type="GO" id="GO:1990077">
    <property type="term" value="C:primosome complex"/>
    <property type="evidence" value="ECO:0007669"/>
    <property type="project" value="UniProtKB-UniRule"/>
</dbReference>
<evidence type="ECO:0000256" key="7">
    <source>
        <dbReference type="ARBA" id="ARBA00022833"/>
    </source>
</evidence>
<evidence type="ECO:0000256" key="2">
    <source>
        <dbReference type="ARBA" id="ARBA00022705"/>
    </source>
</evidence>
<evidence type="ECO:0000313" key="16">
    <source>
        <dbReference type="Proteomes" id="UP000759273"/>
    </source>
</evidence>
<gene>
    <name evidence="12 15" type="primary">priA</name>
    <name evidence="15" type="ORF">KHY36_07045</name>
</gene>
<dbReference type="InterPro" id="IPR040498">
    <property type="entry name" value="PriA_CRR"/>
</dbReference>
<dbReference type="AlphaFoldDB" id="A0A943DEU2"/>
<dbReference type="Pfam" id="PF00271">
    <property type="entry name" value="Helicase_C"/>
    <property type="match status" value="1"/>
</dbReference>
<dbReference type="GO" id="GO:0043138">
    <property type="term" value="F:3'-5' DNA helicase activity"/>
    <property type="evidence" value="ECO:0007669"/>
    <property type="project" value="UniProtKB-EC"/>
</dbReference>
<evidence type="ECO:0000256" key="1">
    <source>
        <dbReference type="ARBA" id="ARBA00022515"/>
    </source>
</evidence>
<keyword evidence="4 12" id="KW-0547">Nucleotide-binding</keyword>
<dbReference type="SUPFAM" id="SSF52540">
    <property type="entry name" value="P-loop containing nucleoside triphosphate hydrolases"/>
    <property type="match status" value="2"/>
</dbReference>
<dbReference type="NCBIfam" id="TIGR00595">
    <property type="entry name" value="priA"/>
    <property type="match status" value="1"/>
</dbReference>
<evidence type="ECO:0000256" key="3">
    <source>
        <dbReference type="ARBA" id="ARBA00022723"/>
    </source>
</evidence>
<dbReference type="InterPro" id="IPR041222">
    <property type="entry name" value="PriA_3primeBD"/>
</dbReference>
<dbReference type="GO" id="GO:0006302">
    <property type="term" value="P:double-strand break repair"/>
    <property type="evidence" value="ECO:0007669"/>
    <property type="project" value="InterPro"/>
</dbReference>
<dbReference type="SMART" id="SM00490">
    <property type="entry name" value="HELICc"/>
    <property type="match status" value="1"/>
</dbReference>
<dbReference type="Pfam" id="PF18074">
    <property type="entry name" value="PriA_C"/>
    <property type="match status" value="1"/>
</dbReference>
<feature type="binding site" evidence="12">
    <location>
        <position position="468"/>
    </location>
    <ligand>
        <name>Zn(2+)</name>
        <dbReference type="ChEBI" id="CHEBI:29105"/>
        <label>2</label>
    </ligand>
</feature>
<reference evidence="15" key="1">
    <citation type="submission" date="2021-02" db="EMBL/GenBank/DDBJ databases">
        <title>Infant gut strain persistence is associated with maternal origin, phylogeny, and functional potential including surface adhesion and iron acquisition.</title>
        <authorList>
            <person name="Lou Y.C."/>
        </authorList>
    </citation>
    <scope>NUCLEOTIDE SEQUENCE</scope>
    <source>
        <strain evidence="15">L3_101_000M1_dasL3_101_000M1_concoct_87</strain>
    </source>
</reference>
<feature type="binding site" evidence="12">
    <location>
        <position position="456"/>
    </location>
    <ligand>
        <name>Zn(2+)</name>
        <dbReference type="ChEBI" id="CHEBI:29105"/>
        <label>1</label>
    </ligand>
</feature>
<dbReference type="GO" id="GO:0003677">
    <property type="term" value="F:DNA binding"/>
    <property type="evidence" value="ECO:0007669"/>
    <property type="project" value="UniProtKB-UniRule"/>
</dbReference>
<evidence type="ECO:0000256" key="4">
    <source>
        <dbReference type="ARBA" id="ARBA00022741"/>
    </source>
</evidence>
<feature type="binding site" evidence="12">
    <location>
        <position position="483"/>
    </location>
    <ligand>
        <name>Zn(2+)</name>
        <dbReference type="ChEBI" id="CHEBI:29105"/>
        <label>2</label>
    </ligand>
</feature>
<feature type="binding site" evidence="12">
    <location>
        <position position="500"/>
    </location>
    <ligand>
        <name>Zn(2+)</name>
        <dbReference type="ChEBI" id="CHEBI:29105"/>
        <label>1</label>
    </ligand>
</feature>
<dbReference type="SMART" id="SM00487">
    <property type="entry name" value="DEXDc"/>
    <property type="match status" value="1"/>
</dbReference>
<dbReference type="CDD" id="cd18804">
    <property type="entry name" value="SF2_C_priA"/>
    <property type="match status" value="1"/>
</dbReference>
<evidence type="ECO:0000256" key="11">
    <source>
        <dbReference type="ARBA" id="ARBA00048988"/>
    </source>
</evidence>
<dbReference type="PANTHER" id="PTHR30580:SF0">
    <property type="entry name" value="PRIMOSOMAL PROTEIN N"/>
    <property type="match status" value="1"/>
</dbReference>
<keyword evidence="7 12" id="KW-0862">Zinc</keyword>
<feature type="binding site" evidence="12">
    <location>
        <position position="497"/>
    </location>
    <ligand>
        <name>Zn(2+)</name>
        <dbReference type="ChEBI" id="CHEBI:29105"/>
        <label>1</label>
    </ligand>
</feature>
<dbReference type="InterPro" id="IPR011545">
    <property type="entry name" value="DEAD/DEAH_box_helicase_dom"/>
</dbReference>
<protein>
    <recommendedName>
        <fullName evidence="12">Replication restart protein PriA</fullName>
    </recommendedName>
    <alternativeName>
        <fullName evidence="12">ATP-dependent DNA helicase PriA</fullName>
        <ecNumber evidence="12">5.6.2.4</ecNumber>
    </alternativeName>
    <alternativeName>
        <fullName evidence="12">DNA 3'-5' helicase PriA</fullName>
    </alternativeName>
</protein>
<dbReference type="EMBL" id="JAGZGG010000013">
    <property type="protein sequence ID" value="MBS5332266.1"/>
    <property type="molecule type" value="Genomic_DNA"/>
</dbReference>
<dbReference type="GO" id="GO:0016787">
    <property type="term" value="F:hydrolase activity"/>
    <property type="evidence" value="ECO:0007669"/>
    <property type="project" value="UniProtKB-KW"/>
</dbReference>
<keyword evidence="2 12" id="KW-0235">DNA replication</keyword>
<dbReference type="HAMAP" id="MF_00983">
    <property type="entry name" value="PriA"/>
    <property type="match status" value="1"/>
</dbReference>
<dbReference type="Gene3D" id="3.40.50.300">
    <property type="entry name" value="P-loop containing nucleotide triphosphate hydrolases"/>
    <property type="match status" value="2"/>
</dbReference>
<dbReference type="InterPro" id="IPR041236">
    <property type="entry name" value="PriA_C"/>
</dbReference>
<evidence type="ECO:0000259" key="13">
    <source>
        <dbReference type="PROSITE" id="PS51192"/>
    </source>
</evidence>
<evidence type="ECO:0000256" key="5">
    <source>
        <dbReference type="ARBA" id="ARBA00022801"/>
    </source>
</evidence>
<comment type="function">
    <text evidence="12">Initiates the restart of stalled replication forks, which reloads the replicative helicase on sites other than the origin of replication. Recognizes and binds to abandoned replication forks and remodels them to uncover a helicase loading site. Promotes assembly of the primosome at these replication forks.</text>
</comment>
<name>A0A943DEU2_9FIRM</name>
<evidence type="ECO:0000259" key="14">
    <source>
        <dbReference type="PROSITE" id="PS51194"/>
    </source>
</evidence>
<feature type="domain" description="Helicase C-terminal" evidence="14">
    <location>
        <begin position="492"/>
        <end position="650"/>
    </location>
</feature>
<dbReference type="Pfam" id="PF17764">
    <property type="entry name" value="PriA_3primeBD"/>
    <property type="match status" value="1"/>
</dbReference>
<organism evidence="15 16">
    <name type="scientific">Subdoligranulum variabile</name>
    <dbReference type="NCBI Taxonomy" id="214851"/>
    <lineage>
        <taxon>Bacteria</taxon>
        <taxon>Bacillati</taxon>
        <taxon>Bacillota</taxon>
        <taxon>Clostridia</taxon>
        <taxon>Eubacteriales</taxon>
        <taxon>Oscillospiraceae</taxon>
        <taxon>Subdoligranulum</taxon>
    </lineage>
</organism>
<feature type="domain" description="Helicase ATP-binding" evidence="13">
    <location>
        <begin position="228"/>
        <end position="394"/>
    </location>
</feature>
<comment type="similarity">
    <text evidence="12">Belongs to the helicase family. PriA subfamily.</text>
</comment>
<keyword evidence="1 12" id="KW-0639">Primosome</keyword>
<keyword evidence="5 12" id="KW-0378">Hydrolase</keyword>
<dbReference type="CDD" id="cd17929">
    <property type="entry name" value="DEXHc_priA"/>
    <property type="match status" value="1"/>
</dbReference>
<dbReference type="InterPro" id="IPR042115">
    <property type="entry name" value="PriA_3primeBD_sf"/>
</dbReference>
<dbReference type="Gene3D" id="3.40.1440.60">
    <property type="entry name" value="PriA, 3(prime) DNA-binding domain"/>
    <property type="match status" value="1"/>
</dbReference>
<comment type="cofactor">
    <cofactor evidence="12">
        <name>Zn(2+)</name>
        <dbReference type="ChEBI" id="CHEBI:29105"/>
    </cofactor>
    <text evidence="12">Binds 2 zinc ions per subunit.</text>
</comment>
<dbReference type="GO" id="GO:0005524">
    <property type="term" value="F:ATP binding"/>
    <property type="evidence" value="ECO:0007669"/>
    <property type="project" value="UniProtKB-UniRule"/>
</dbReference>
<dbReference type="PANTHER" id="PTHR30580">
    <property type="entry name" value="PRIMOSOMAL PROTEIN N"/>
    <property type="match status" value="1"/>
</dbReference>
<keyword evidence="6 12" id="KW-0347">Helicase</keyword>
<evidence type="ECO:0000256" key="6">
    <source>
        <dbReference type="ARBA" id="ARBA00022806"/>
    </source>
</evidence>
<dbReference type="InterPro" id="IPR027417">
    <property type="entry name" value="P-loop_NTPase"/>
</dbReference>
<dbReference type="Pfam" id="PF18319">
    <property type="entry name" value="Zn_ribbon_PriA"/>
    <property type="match status" value="1"/>
</dbReference>
<dbReference type="GO" id="GO:0006269">
    <property type="term" value="P:DNA replication, synthesis of primer"/>
    <property type="evidence" value="ECO:0007669"/>
    <property type="project" value="UniProtKB-KW"/>
</dbReference>
<dbReference type="Pfam" id="PF00270">
    <property type="entry name" value="DEAD"/>
    <property type="match status" value="1"/>
</dbReference>
<proteinExistence type="inferred from homology"/>
<evidence type="ECO:0000256" key="10">
    <source>
        <dbReference type="ARBA" id="ARBA00023235"/>
    </source>
</evidence>
<sequence length="755" mass="83794">MTLTLAQAAVNDANIHFDRLYSYIIPTQLVGRVFPGSMVLVPFGRGDKARMAVVLAVEEVDEADAPKRLKTLYDAAPEDARLTPDLLELVRFLKERTFCTWFEAVKAVIPYGAQYRPAVVDGKHVMQSRLRRSTERLYTLAGELPEKPKPGPRQLAAVEALKSGPLTARQLDEVGISKATLDGLVKKGVLTAAEQDKSLDLFAAIPFDPQPLELSPEQQQVFDDLLPNLEDFKPHAALLHGVTGSGKTIVFLKLIQRTLELGRRALVLVPEISLTPQMIRRLKSTFGSRLAVQHSALNNTERLLQWRMIQQGNADIVVGTRSAVFAPLQNLGLIIMDEEQEHTYQSESAPRYDAHDVAKKRAVMENALLLFASATPLTETYHAAETGKLQLVQLTHRYGGRPLPSVNFIDMRAELAAGNPREVSVRLARELRENIDNGEQSILLLNRRGYRTIGMCATCGYVLKCPNCSVPLVYHKPQQALMCHHCGHTMQPLPQTCPECGGKINYSGFGTQRVEEELAELLPDARILRMDQDSTARKDAHETMLAQFARQEYDILLGTQMVAKGLDFEKVTLVGVLGIDSLLFGQGFRAYESVFSLITQVVGRGGRAELPGRALIQTCVPDHPVLQLAAAQDYEGFYREEITFRRFGLYPPFCSFVVVGFVGDQEGAVFIAAQRFGALLAQHAAQKPNIPLRVLGPAPMNITMLNNKYRYKLTLKCRNDAAFRGLLHETLDAYDAEKLPQKASVVLDFNSDGDL</sequence>
<comment type="catalytic activity">
    <reaction evidence="12">
        <text>Couples ATP hydrolysis with the unwinding of duplex DNA by translocating in the 3'-5' direction.</text>
        <dbReference type="EC" id="5.6.2.4"/>
    </reaction>
</comment>
<comment type="catalytic activity">
    <reaction evidence="11 12">
        <text>ATP + H2O = ADP + phosphate + H(+)</text>
        <dbReference type="Rhea" id="RHEA:13065"/>
        <dbReference type="ChEBI" id="CHEBI:15377"/>
        <dbReference type="ChEBI" id="CHEBI:15378"/>
        <dbReference type="ChEBI" id="CHEBI:30616"/>
        <dbReference type="ChEBI" id="CHEBI:43474"/>
        <dbReference type="ChEBI" id="CHEBI:456216"/>
        <dbReference type="EC" id="5.6.2.4"/>
    </reaction>
</comment>
<dbReference type="EC" id="5.6.2.4" evidence="12"/>
<dbReference type="Proteomes" id="UP000759273">
    <property type="component" value="Unassembled WGS sequence"/>
</dbReference>
<evidence type="ECO:0000313" key="15">
    <source>
        <dbReference type="EMBL" id="MBS5332266.1"/>
    </source>
</evidence>
<keyword evidence="10 12" id="KW-0413">Isomerase</keyword>
<keyword evidence="3 12" id="KW-0479">Metal-binding</keyword>
<dbReference type="PROSITE" id="PS51192">
    <property type="entry name" value="HELICASE_ATP_BIND_1"/>
    <property type="match status" value="1"/>
</dbReference>